<organism evidence="2 3">
    <name type="scientific">Romanomermis culicivorax</name>
    <name type="common">Nematode worm</name>
    <dbReference type="NCBI Taxonomy" id="13658"/>
    <lineage>
        <taxon>Eukaryota</taxon>
        <taxon>Metazoa</taxon>
        <taxon>Ecdysozoa</taxon>
        <taxon>Nematoda</taxon>
        <taxon>Enoplea</taxon>
        <taxon>Dorylaimia</taxon>
        <taxon>Mermithida</taxon>
        <taxon>Mermithoidea</taxon>
        <taxon>Mermithidae</taxon>
        <taxon>Romanomermis</taxon>
    </lineage>
</organism>
<protein>
    <submittedName>
        <fullName evidence="3">Uncharacterized protein</fullName>
    </submittedName>
</protein>
<name>A0A915KM98_ROMCU</name>
<feature type="region of interest" description="Disordered" evidence="1">
    <location>
        <begin position="167"/>
        <end position="230"/>
    </location>
</feature>
<reference evidence="3" key="1">
    <citation type="submission" date="2022-11" db="UniProtKB">
        <authorList>
            <consortium name="WormBaseParasite"/>
        </authorList>
    </citation>
    <scope>IDENTIFICATION</scope>
</reference>
<dbReference type="AlphaFoldDB" id="A0A915KM98"/>
<evidence type="ECO:0000313" key="2">
    <source>
        <dbReference type="Proteomes" id="UP000887565"/>
    </source>
</evidence>
<keyword evidence="2" id="KW-1185">Reference proteome</keyword>
<proteinExistence type="predicted"/>
<sequence length="524" mass="57518">MPHCHIFMFSRADPRAHASESADDLLYDKARRASSSVANVHRETVTPHQIPIVRIDDIGNGDCEAAAACLTAAYRLVGASSTLSTASSSSSSPSTTAAAVEPFPMMTHCIKATSTHLDAHKEYDNKSFLKKVYKEYLLGDACAFHFPIYKLSKTFDNAAMQQQMPTAAAKISDIRRKNNPSKAMTTSSSGYGSYTSSGGSSDSDPEQQQQQKSSVAAPRDAQPYQESPPVVKRWTHVNGCSSGNGVCKNKSYFENKKNFPSSINKCVGKPKHHECQIILKPQPGPGWVEYDLLAFKMQKSEKKGNGYSADETSGDISGASSSVDNSPDCCRILNLSSPECGKGNDLKSAYPILAVLDREVPCAATLNNRMSVLDMARDFQRQLVSQERQRRASSNGDELRHIEKITYLLETCRDDHQKRRLTKRLTELKMNLRDSNKIIIIKMFIFKNAASLNYMNCSVGDTSFATSSSNENFSAQFSVREKSFESRKSIHEIPIAVVGGIASLGSRTPDGQSPCRLSNGDNIE</sequence>
<feature type="compositionally biased region" description="Polar residues" evidence="1">
    <location>
        <begin position="310"/>
        <end position="325"/>
    </location>
</feature>
<feature type="compositionally biased region" description="Low complexity" evidence="1">
    <location>
        <begin position="185"/>
        <end position="202"/>
    </location>
</feature>
<dbReference type="Proteomes" id="UP000887565">
    <property type="component" value="Unplaced"/>
</dbReference>
<evidence type="ECO:0000256" key="1">
    <source>
        <dbReference type="SAM" id="MobiDB-lite"/>
    </source>
</evidence>
<evidence type="ECO:0000313" key="3">
    <source>
        <dbReference type="WBParaSite" id="nRc.2.0.1.t39164-RA"/>
    </source>
</evidence>
<dbReference type="WBParaSite" id="nRc.2.0.1.t39164-RA">
    <property type="protein sequence ID" value="nRc.2.0.1.t39164-RA"/>
    <property type="gene ID" value="nRc.2.0.1.g39164"/>
</dbReference>
<feature type="region of interest" description="Disordered" evidence="1">
    <location>
        <begin position="303"/>
        <end position="325"/>
    </location>
</feature>
<accession>A0A915KM98</accession>